<reference evidence="2 3" key="1">
    <citation type="journal article" date="2013" name="PLoS ONE">
        <title>Predicting the Proteins of Angomonas deanei, Strigomonas culicis and Their Respective Endosymbionts Reveals New Aspects of the Trypanosomatidae Family.</title>
        <authorList>
            <person name="Motta M.C."/>
            <person name="Martins A.C."/>
            <person name="de Souza S.S."/>
            <person name="Catta-Preta C.M."/>
            <person name="Silva R."/>
            <person name="Klein C.C."/>
            <person name="de Almeida L.G."/>
            <person name="de Lima Cunha O."/>
            <person name="Ciapina L.P."/>
            <person name="Brocchi M."/>
            <person name="Colabardini A.C."/>
            <person name="de Araujo Lima B."/>
            <person name="Machado C.R."/>
            <person name="de Almeida Soares C.M."/>
            <person name="Probst C.M."/>
            <person name="de Menezes C.B."/>
            <person name="Thompson C.E."/>
            <person name="Bartholomeu D.C."/>
            <person name="Gradia D.F."/>
            <person name="Pavoni D.P."/>
            <person name="Grisard E.C."/>
            <person name="Fantinatti-Garboggini F."/>
            <person name="Marchini F.K."/>
            <person name="Rodrigues-Luiz G.F."/>
            <person name="Wagner G."/>
            <person name="Goldman G.H."/>
            <person name="Fietto J.L."/>
            <person name="Elias M.C."/>
            <person name="Goldman M.H."/>
            <person name="Sagot M.F."/>
            <person name="Pereira M."/>
            <person name="Stoco P.H."/>
            <person name="de Mendonca-Neto R.P."/>
            <person name="Teixeira S.M."/>
            <person name="Maciel T.E."/>
            <person name="de Oliveira Mendes T.A."/>
            <person name="Urmenyi T.P."/>
            <person name="de Souza W."/>
            <person name="Schenkman S."/>
            <person name="de Vasconcelos A.T."/>
        </authorList>
    </citation>
    <scope>NUCLEOTIDE SEQUENCE [LARGE SCALE GENOMIC DNA]</scope>
</reference>
<organism evidence="2 3">
    <name type="scientific">Strigomonas culicis</name>
    <dbReference type="NCBI Taxonomy" id="28005"/>
    <lineage>
        <taxon>Eukaryota</taxon>
        <taxon>Discoba</taxon>
        <taxon>Euglenozoa</taxon>
        <taxon>Kinetoplastea</taxon>
        <taxon>Metakinetoplastina</taxon>
        <taxon>Trypanosomatida</taxon>
        <taxon>Trypanosomatidae</taxon>
        <taxon>Strigomonadinae</taxon>
        <taxon>Strigomonas</taxon>
    </lineage>
</organism>
<accession>S9V366</accession>
<feature type="region of interest" description="Disordered" evidence="1">
    <location>
        <begin position="98"/>
        <end position="127"/>
    </location>
</feature>
<feature type="compositionally biased region" description="Low complexity" evidence="1">
    <location>
        <begin position="98"/>
        <end position="110"/>
    </location>
</feature>
<feature type="compositionally biased region" description="Low complexity" evidence="1">
    <location>
        <begin position="188"/>
        <end position="199"/>
    </location>
</feature>
<dbReference type="Proteomes" id="UP000015354">
    <property type="component" value="Unassembled WGS sequence"/>
</dbReference>
<dbReference type="AlphaFoldDB" id="S9V366"/>
<feature type="region of interest" description="Disordered" evidence="1">
    <location>
        <begin position="362"/>
        <end position="487"/>
    </location>
</feature>
<name>S9V366_9TRYP</name>
<evidence type="ECO:0000313" key="2">
    <source>
        <dbReference type="EMBL" id="EPY17275.1"/>
    </source>
</evidence>
<feature type="compositionally biased region" description="Low complexity" evidence="1">
    <location>
        <begin position="617"/>
        <end position="628"/>
    </location>
</feature>
<keyword evidence="3" id="KW-1185">Reference proteome</keyword>
<feature type="compositionally biased region" description="Low complexity" evidence="1">
    <location>
        <begin position="419"/>
        <end position="431"/>
    </location>
</feature>
<proteinExistence type="predicted"/>
<sequence length="628" mass="64625">MFTSYYKHTVGTPTAGSARQRPPPLAPAAVLTISACGSSSLSSARESAASCCCSVRRSEAHGRHVAALLREVDAAAARYQLASLQQRVYAALGGGAATPSAASLSTSSSLTDRRGSTGEPRSGGDADAAVLDAPRRAGPKACAPVCAARTAAPAAGPHRTSQSRLTSHSARHRAGVKARVSKAATAQSTPVPTTSSTVPPEARCEDLLVRLLMRCVAFQKEERHHALQQHDFSASSPQTPHSSCCCPAVGVVERLQQRVRCLQSALCLEKLKNERLMHLLTSEESLSVLSHAEGERRGSSRGRRPAADADDSLRGSTDGPDSSMSDAVLARKCSTAAALADLVEAPPPPSLGAAVGAAGSHAAALPSEDDEASPRVSPIPMPALTGGGGGSIQDAPLAPPASDRASTHASVTDPEAAHASDSSANSPWSSPTRCPSPMVSEAPPLPTSGSTEGGARAPSIQTTVEPRVHRPPPPLPSAEKPQVAAPLDAHAPLCPAPQRLALLPPGEEGEEDGDVLFNVVGALDAAAARRPSCSDAPTRGFALGCLQLTKFDDRPPPTPVPPPAPGLSPVSLAAPRPARGDGSMHSLCSSDLRSNSRCRDDSPTPGPATRTRRRARACCTWTARASQR</sequence>
<feature type="region of interest" description="Disordered" evidence="1">
    <location>
        <begin position="180"/>
        <end position="199"/>
    </location>
</feature>
<feature type="region of interest" description="Disordered" evidence="1">
    <location>
        <begin position="552"/>
        <end position="628"/>
    </location>
</feature>
<gene>
    <name evidence="2" type="ORF">STCU_10710</name>
</gene>
<feature type="compositionally biased region" description="Polar residues" evidence="1">
    <location>
        <begin position="586"/>
        <end position="595"/>
    </location>
</feature>
<feature type="region of interest" description="Disordered" evidence="1">
    <location>
        <begin position="289"/>
        <end position="326"/>
    </location>
</feature>
<comment type="caution">
    <text evidence="2">The sequence shown here is derived from an EMBL/GenBank/DDBJ whole genome shotgun (WGS) entry which is preliminary data.</text>
</comment>
<feature type="compositionally biased region" description="Pro residues" evidence="1">
    <location>
        <begin position="556"/>
        <end position="566"/>
    </location>
</feature>
<evidence type="ECO:0000313" key="3">
    <source>
        <dbReference type="Proteomes" id="UP000015354"/>
    </source>
</evidence>
<dbReference type="EMBL" id="ATMH01010567">
    <property type="protein sequence ID" value="EPY17275.1"/>
    <property type="molecule type" value="Genomic_DNA"/>
</dbReference>
<evidence type="ECO:0000256" key="1">
    <source>
        <dbReference type="SAM" id="MobiDB-lite"/>
    </source>
</evidence>
<protein>
    <submittedName>
        <fullName evidence="2">Nascent polypeptide-associated complex subunit alpha</fullName>
    </submittedName>
</protein>